<dbReference type="Proteomes" id="UP001293254">
    <property type="component" value="Unassembled WGS sequence"/>
</dbReference>
<proteinExistence type="predicted"/>
<protein>
    <submittedName>
        <fullName evidence="1">Uncharacterized protein</fullName>
    </submittedName>
</protein>
<dbReference type="AlphaFoldDB" id="A0AAE2CHS3"/>
<accession>A0AAE2CHS3</accession>
<sequence length="104" mass="11435">MPRRTRASSSREPSSPNPTKVPLSALAAIYDISLIMSSKSIVKILNLLGLPEGYIVLSPVKYQWANNPHLNCLTVYAAQCVYGLRFPLHPFLVLLLTVFGIPPS</sequence>
<comment type="caution">
    <text evidence="1">The sequence shown here is derived from an EMBL/GenBank/DDBJ whole genome shotgun (WGS) entry which is preliminary data.</text>
</comment>
<keyword evidence="2" id="KW-1185">Reference proteome</keyword>
<reference evidence="1" key="1">
    <citation type="submission" date="2020-06" db="EMBL/GenBank/DDBJ databases">
        <authorList>
            <person name="Li T."/>
            <person name="Hu X."/>
            <person name="Zhang T."/>
            <person name="Song X."/>
            <person name="Zhang H."/>
            <person name="Dai N."/>
            <person name="Sheng W."/>
            <person name="Hou X."/>
            <person name="Wei L."/>
        </authorList>
    </citation>
    <scope>NUCLEOTIDE SEQUENCE</scope>
    <source>
        <strain evidence="1">3651</strain>
        <tissue evidence="1">Leaf</tissue>
    </source>
</reference>
<dbReference type="EMBL" id="JACGWO010000007">
    <property type="protein sequence ID" value="KAK4422658.1"/>
    <property type="molecule type" value="Genomic_DNA"/>
</dbReference>
<gene>
    <name evidence="1" type="ORF">Salat_1848300</name>
</gene>
<evidence type="ECO:0000313" key="1">
    <source>
        <dbReference type="EMBL" id="KAK4422658.1"/>
    </source>
</evidence>
<evidence type="ECO:0000313" key="2">
    <source>
        <dbReference type="Proteomes" id="UP001293254"/>
    </source>
</evidence>
<name>A0AAE2CHS3_9LAMI</name>
<organism evidence="1 2">
    <name type="scientific">Sesamum alatum</name>
    <dbReference type="NCBI Taxonomy" id="300844"/>
    <lineage>
        <taxon>Eukaryota</taxon>
        <taxon>Viridiplantae</taxon>
        <taxon>Streptophyta</taxon>
        <taxon>Embryophyta</taxon>
        <taxon>Tracheophyta</taxon>
        <taxon>Spermatophyta</taxon>
        <taxon>Magnoliopsida</taxon>
        <taxon>eudicotyledons</taxon>
        <taxon>Gunneridae</taxon>
        <taxon>Pentapetalae</taxon>
        <taxon>asterids</taxon>
        <taxon>lamiids</taxon>
        <taxon>Lamiales</taxon>
        <taxon>Pedaliaceae</taxon>
        <taxon>Sesamum</taxon>
    </lineage>
</organism>
<reference evidence="1" key="2">
    <citation type="journal article" date="2024" name="Plant">
        <title>Genomic evolution and insights into agronomic trait innovations of Sesamum species.</title>
        <authorList>
            <person name="Miao H."/>
            <person name="Wang L."/>
            <person name="Qu L."/>
            <person name="Liu H."/>
            <person name="Sun Y."/>
            <person name="Le M."/>
            <person name="Wang Q."/>
            <person name="Wei S."/>
            <person name="Zheng Y."/>
            <person name="Lin W."/>
            <person name="Duan Y."/>
            <person name="Cao H."/>
            <person name="Xiong S."/>
            <person name="Wang X."/>
            <person name="Wei L."/>
            <person name="Li C."/>
            <person name="Ma Q."/>
            <person name="Ju M."/>
            <person name="Zhao R."/>
            <person name="Li G."/>
            <person name="Mu C."/>
            <person name="Tian Q."/>
            <person name="Mei H."/>
            <person name="Zhang T."/>
            <person name="Gao T."/>
            <person name="Zhang H."/>
        </authorList>
    </citation>
    <scope>NUCLEOTIDE SEQUENCE</scope>
    <source>
        <strain evidence="1">3651</strain>
    </source>
</reference>